<sequence>MKHFMIFFVLVFVTTSIAIAVKYNQEKRNQENIDTAPEPSGRILQYGIYELVRGGKVVKSDITSTGKAISKPTIQKIEQTKRIEIKKDVYFAYQYRLSNLETNKPVVSLKRVLMHPEITLPDGRKITRSEYMIKGRVSQGEVFAFDGYALNEDYEMVEGDWVFQIWYEGKKLVEQKFTSYKLAQL</sequence>
<gene>
    <name evidence="2" type="ORF">MNBD_GAMMA07-890</name>
</gene>
<dbReference type="InterPro" id="IPR024331">
    <property type="entry name" value="DUF3859"/>
</dbReference>
<reference evidence="2" key="1">
    <citation type="submission" date="2018-06" db="EMBL/GenBank/DDBJ databases">
        <authorList>
            <person name="Zhirakovskaya E."/>
        </authorList>
    </citation>
    <scope>NUCLEOTIDE SEQUENCE</scope>
</reference>
<dbReference type="AlphaFoldDB" id="A0A3B0WLF7"/>
<protein>
    <recommendedName>
        <fullName evidence="1">DUF3859 domain-containing protein</fullName>
    </recommendedName>
</protein>
<dbReference type="Gene3D" id="2.60.40.2390">
    <property type="match status" value="1"/>
</dbReference>
<name>A0A3B0WLF7_9ZZZZ</name>
<dbReference type="EMBL" id="UOFF01000270">
    <property type="protein sequence ID" value="VAW56705.1"/>
    <property type="molecule type" value="Genomic_DNA"/>
</dbReference>
<accession>A0A3B0WLF7</accession>
<evidence type="ECO:0000313" key="2">
    <source>
        <dbReference type="EMBL" id="VAW56705.1"/>
    </source>
</evidence>
<proteinExistence type="predicted"/>
<evidence type="ECO:0000259" key="1">
    <source>
        <dbReference type="Pfam" id="PF12975"/>
    </source>
</evidence>
<organism evidence="2">
    <name type="scientific">hydrothermal vent metagenome</name>
    <dbReference type="NCBI Taxonomy" id="652676"/>
    <lineage>
        <taxon>unclassified sequences</taxon>
        <taxon>metagenomes</taxon>
        <taxon>ecological metagenomes</taxon>
    </lineage>
</organism>
<feature type="domain" description="DUF3859" evidence="1">
    <location>
        <begin position="42"/>
        <end position="178"/>
    </location>
</feature>
<dbReference type="Pfam" id="PF12975">
    <property type="entry name" value="DUF3859"/>
    <property type="match status" value="1"/>
</dbReference>